<evidence type="ECO:0000259" key="10">
    <source>
        <dbReference type="Pfam" id="PF25019"/>
    </source>
</evidence>
<keyword evidence="3" id="KW-0677">Repeat</keyword>
<dbReference type="GO" id="GO:0051707">
    <property type="term" value="P:response to other organism"/>
    <property type="evidence" value="ECO:0007669"/>
    <property type="project" value="UniProtKB-ARBA"/>
</dbReference>
<reference evidence="11 12" key="1">
    <citation type="journal article" date="2013" name="Proc. Natl. Acad. Sci. U.S.A.">
        <title>Fine-scale variation in meiotic recombination in Mimulus inferred from population shotgun sequencing.</title>
        <authorList>
            <person name="Hellsten U."/>
            <person name="Wright K.M."/>
            <person name="Jenkins J."/>
            <person name="Shu S."/>
            <person name="Yuan Y."/>
            <person name="Wessler S.R."/>
            <person name="Schmutz J."/>
            <person name="Willis J.H."/>
            <person name="Rokhsar D.S."/>
        </authorList>
    </citation>
    <scope>NUCLEOTIDE SEQUENCE [LARGE SCALE GENOMIC DNA]</scope>
    <source>
        <strain evidence="12">cv. DUN x IM62</strain>
    </source>
</reference>
<dbReference type="InterPro" id="IPR058922">
    <property type="entry name" value="WHD_DRP"/>
</dbReference>
<protein>
    <recommendedName>
        <fullName evidence="13">NB-ARC domain-containing protein</fullName>
    </recommendedName>
</protein>
<sequence>HCSSRGKEDPRRSKFVRNVLEDAEKKMYKKKSIKEWLTSLENTTYEMDDVLDEWNYSILKFQIEQSSDGVAAADADADVVPPKCTVRFCIPCSFLCFKKVSVRRGIALKIKQVKERLDLVLAEKDRFGFDEVTSQQSDRESWRGQTTSVIDKDEVYGRDLEREALVSKLVGEGGSSEEGLIGGIRVVSIVGVGGLGKTTLAQLAYNDSRVENCFELRIWISVSDPFNEVEIVKGIVASVEKLDEPPKTNQLEMLLQRLKESISGKKFLLVMDDVWTQDDTKWKPLKNTLKSGGTGSKVLVTTRNENVAIMMMGESIKNDRMIHRLGVLNDGDCWSLLGRIALCGKNKDQCEEFENTGKEITKKCNGLPLAAKTLGSLLRFKTTLEEWESVLNSEIWKLEQVEDDLFRHLFLSYDELSPTLKRCFSYCAVFPKDTRIDVDELITRWMAMGYLGSNADDDWKVRGRGYFDYLSMRSLFQDFYMKDDDIKIKSFMMHDIVHDFAEFLRKNVGSRMKNTTCKDCSHLLVSRVEKYRSLCQCKEVLDPHVCDCLASVRLLKLRSCGLKGIPKEIEKLIHLRWLNLSHNKLVGDDLKSICKLYNLQFLWVGWCGLQEIPLEIGNLSELIHLDLSDNTQLKELPESLCNLSKLEILNVSSCCSLCGLPQGIHRLKKLKHLYNERTDSLKQYPQGIAELTSLVTLNKVFPCDGNKVGWLKNLNRLSGKLEMWIVISSCCDSVEDAREVELGKKMHIQELTINFYGSTTTTDGRGKQVKDTSSSSSSTSVSNEVLDALHPHPNLQQLTIVGYYGSRLPGWIVSPLNQLTSIELDNCEFLVSLPPLGKLPLLETLGISGLPELEYVGWEFLGIATCSSSMGTIDGGFPKLKYLKFRACNNWKKWEDITVEEDNVAISIMPCLTELTIRDCSRLTELPQRLLRKVSPSLKVLCIYGSKLVDALEPLPNLRELIIYYYEGSQLPRWITSPLNQLINVGLDYCEGLPSLPPLGKLPLLERLSIIGLSKLKYVGREFLGIATCSSMGTIAGGFPKLKKLSFRRCPNWTEWEDITVEEEDNVAISIMPCLTELTIYDCSRLTDLPQRLLQKVSPSLKWLTIAGSTQLKQVYGDKEGQPWKSISNHNPHLRLYP</sequence>
<keyword evidence="4" id="KW-0547">Nucleotide-binding</keyword>
<dbReference type="Pfam" id="PF18052">
    <property type="entry name" value="Rx_N"/>
    <property type="match status" value="1"/>
</dbReference>
<dbReference type="GO" id="GO:0006952">
    <property type="term" value="P:defense response"/>
    <property type="evidence" value="ECO:0007669"/>
    <property type="project" value="UniProtKB-KW"/>
</dbReference>
<dbReference type="PANTHER" id="PTHR36766">
    <property type="entry name" value="PLANT BROAD-SPECTRUM MILDEW RESISTANCE PROTEIN RPW8"/>
    <property type="match status" value="1"/>
</dbReference>
<evidence type="ECO:0000256" key="6">
    <source>
        <dbReference type="ARBA" id="ARBA00022840"/>
    </source>
</evidence>
<dbReference type="InterPro" id="IPR032675">
    <property type="entry name" value="LRR_dom_sf"/>
</dbReference>
<evidence type="ECO:0000256" key="5">
    <source>
        <dbReference type="ARBA" id="ARBA00022821"/>
    </source>
</evidence>
<dbReference type="Pfam" id="PF00560">
    <property type="entry name" value="LRR_1"/>
    <property type="match status" value="2"/>
</dbReference>
<dbReference type="Gene3D" id="1.10.8.430">
    <property type="entry name" value="Helical domain of apoptotic protease-activating factors"/>
    <property type="match status" value="1"/>
</dbReference>
<keyword evidence="12" id="KW-1185">Reference proteome</keyword>
<dbReference type="FunFam" id="1.10.10.10:FF:000322">
    <property type="entry name" value="Probable disease resistance protein At1g63360"/>
    <property type="match status" value="1"/>
</dbReference>
<evidence type="ECO:0000259" key="9">
    <source>
        <dbReference type="Pfam" id="PF23559"/>
    </source>
</evidence>
<dbReference type="GO" id="GO:0005524">
    <property type="term" value="F:ATP binding"/>
    <property type="evidence" value="ECO:0007669"/>
    <property type="project" value="UniProtKB-KW"/>
</dbReference>
<evidence type="ECO:0000259" key="7">
    <source>
        <dbReference type="Pfam" id="PF00931"/>
    </source>
</evidence>
<dbReference type="InterPro" id="IPR036388">
    <property type="entry name" value="WH-like_DNA-bd_sf"/>
</dbReference>
<dbReference type="Gene3D" id="3.40.50.300">
    <property type="entry name" value="P-loop containing nucleotide triphosphate hydrolases"/>
    <property type="match status" value="1"/>
</dbReference>
<dbReference type="Proteomes" id="UP000030748">
    <property type="component" value="Unassembled WGS sequence"/>
</dbReference>
<feature type="domain" description="Disease resistance protein winged helix" evidence="9">
    <location>
        <begin position="429"/>
        <end position="501"/>
    </location>
</feature>
<keyword evidence="6" id="KW-0067">ATP-binding</keyword>
<keyword evidence="2" id="KW-0433">Leucine-rich repeat</keyword>
<dbReference type="InterPro" id="IPR002182">
    <property type="entry name" value="NB-ARC"/>
</dbReference>
<name>A0A022Q115_ERYGU</name>
<dbReference type="STRING" id="4155.A0A022Q115"/>
<dbReference type="eggNOG" id="KOG4658">
    <property type="taxonomic scope" value="Eukaryota"/>
</dbReference>
<evidence type="ECO:0000313" key="12">
    <source>
        <dbReference type="Proteomes" id="UP000030748"/>
    </source>
</evidence>
<feature type="domain" description="NB-ARC" evidence="7">
    <location>
        <begin position="183"/>
        <end position="341"/>
    </location>
</feature>
<keyword evidence="5" id="KW-0611">Plant defense</keyword>
<proteinExistence type="inferred from homology"/>
<evidence type="ECO:0000313" key="11">
    <source>
        <dbReference type="EMBL" id="EYU21429.1"/>
    </source>
</evidence>
<dbReference type="InterPro" id="IPR001611">
    <property type="entry name" value="Leu-rich_rpt"/>
</dbReference>
<dbReference type="InterPro" id="IPR041118">
    <property type="entry name" value="Rx_N"/>
</dbReference>
<dbReference type="Gene3D" id="3.80.10.10">
    <property type="entry name" value="Ribonuclease Inhibitor"/>
    <property type="match status" value="3"/>
</dbReference>
<dbReference type="Gene3D" id="1.20.5.4130">
    <property type="match status" value="1"/>
</dbReference>
<evidence type="ECO:0008006" key="13">
    <source>
        <dbReference type="Google" id="ProtNLM"/>
    </source>
</evidence>
<feature type="domain" description="Disease resistance N-terminal" evidence="8">
    <location>
        <begin position="16"/>
        <end position="62"/>
    </location>
</feature>
<dbReference type="Pfam" id="PF23559">
    <property type="entry name" value="WHD_DRP"/>
    <property type="match status" value="1"/>
</dbReference>
<comment type="similarity">
    <text evidence="1">Belongs to the disease resistance NB-LRR family.</text>
</comment>
<dbReference type="InterPro" id="IPR056789">
    <property type="entry name" value="LRR_R13L1-DRL21"/>
</dbReference>
<gene>
    <name evidence="11" type="ORF">MIMGU_mgv1a026954mg</name>
</gene>
<dbReference type="AlphaFoldDB" id="A0A022Q115"/>
<dbReference type="PRINTS" id="PR00364">
    <property type="entry name" value="DISEASERSIST"/>
</dbReference>
<feature type="non-terminal residue" evidence="11">
    <location>
        <position position="1"/>
    </location>
</feature>
<dbReference type="SUPFAM" id="SSF52047">
    <property type="entry name" value="RNI-like"/>
    <property type="match status" value="1"/>
</dbReference>
<evidence type="ECO:0000256" key="2">
    <source>
        <dbReference type="ARBA" id="ARBA00022614"/>
    </source>
</evidence>
<evidence type="ECO:0000256" key="3">
    <source>
        <dbReference type="ARBA" id="ARBA00022737"/>
    </source>
</evidence>
<feature type="domain" description="R13L1/DRL21-like LRR repeat region" evidence="10">
    <location>
        <begin position="710"/>
        <end position="849"/>
    </location>
</feature>
<dbReference type="GO" id="GO:0043531">
    <property type="term" value="F:ADP binding"/>
    <property type="evidence" value="ECO:0007669"/>
    <property type="project" value="InterPro"/>
</dbReference>
<dbReference type="EMBL" id="KI632223">
    <property type="protein sequence ID" value="EYU21429.1"/>
    <property type="molecule type" value="Genomic_DNA"/>
</dbReference>
<feature type="domain" description="R13L1/DRL21-like LRR repeat region" evidence="10">
    <location>
        <begin position="947"/>
        <end position="1012"/>
    </location>
</feature>
<dbReference type="Pfam" id="PF00931">
    <property type="entry name" value="NB-ARC"/>
    <property type="match status" value="1"/>
</dbReference>
<evidence type="ECO:0000256" key="1">
    <source>
        <dbReference type="ARBA" id="ARBA00008894"/>
    </source>
</evidence>
<evidence type="ECO:0000256" key="4">
    <source>
        <dbReference type="ARBA" id="ARBA00022741"/>
    </source>
</evidence>
<evidence type="ECO:0000259" key="8">
    <source>
        <dbReference type="Pfam" id="PF18052"/>
    </source>
</evidence>
<dbReference type="SUPFAM" id="SSF52540">
    <property type="entry name" value="P-loop containing nucleoside triphosphate hydrolases"/>
    <property type="match status" value="1"/>
</dbReference>
<dbReference type="InterPro" id="IPR042197">
    <property type="entry name" value="Apaf_helical"/>
</dbReference>
<dbReference type="Pfam" id="PF25019">
    <property type="entry name" value="LRR_R13L1-DRL21"/>
    <property type="match status" value="2"/>
</dbReference>
<dbReference type="InterPro" id="IPR027417">
    <property type="entry name" value="P-loop_NTPase"/>
</dbReference>
<organism evidence="11 12">
    <name type="scientific">Erythranthe guttata</name>
    <name type="common">Yellow monkey flower</name>
    <name type="synonym">Mimulus guttatus</name>
    <dbReference type="NCBI Taxonomy" id="4155"/>
    <lineage>
        <taxon>Eukaryota</taxon>
        <taxon>Viridiplantae</taxon>
        <taxon>Streptophyta</taxon>
        <taxon>Embryophyta</taxon>
        <taxon>Tracheophyta</taxon>
        <taxon>Spermatophyta</taxon>
        <taxon>Magnoliopsida</taxon>
        <taxon>eudicotyledons</taxon>
        <taxon>Gunneridae</taxon>
        <taxon>Pentapetalae</taxon>
        <taxon>asterids</taxon>
        <taxon>lamiids</taxon>
        <taxon>Lamiales</taxon>
        <taxon>Phrymaceae</taxon>
        <taxon>Erythranthe</taxon>
    </lineage>
</organism>
<dbReference type="SUPFAM" id="SSF52058">
    <property type="entry name" value="L domain-like"/>
    <property type="match status" value="1"/>
</dbReference>
<accession>A0A022Q115</accession>
<dbReference type="Gene3D" id="1.10.10.10">
    <property type="entry name" value="Winged helix-like DNA-binding domain superfamily/Winged helix DNA-binding domain"/>
    <property type="match status" value="1"/>
</dbReference>
<dbReference type="PANTHER" id="PTHR36766:SF45">
    <property type="entry name" value="NB-ARC DOMAIN-CONTAINING PROTEIN"/>
    <property type="match status" value="1"/>
</dbReference>